<dbReference type="Gene3D" id="1.10.10.10">
    <property type="entry name" value="Winged helix-like DNA-binding domain superfamily/Winged helix DNA-binding domain"/>
    <property type="match status" value="1"/>
</dbReference>
<feature type="domain" description="HTH marR-type" evidence="1">
    <location>
        <begin position="8"/>
        <end position="137"/>
    </location>
</feature>
<comment type="caution">
    <text evidence="2">The sequence shown here is derived from an EMBL/GenBank/DDBJ whole genome shotgun (WGS) entry which is preliminary data.</text>
</comment>
<sequence>MLDSQQLASALRPVLTRLVRKMRKLSPINTVLSQTERSVLVLLESQKYLSAELAVIEKITPQSMGQVLNHLDALNLIEKSISESDKRKIYISISSTGLEMIKQVRHEREEWLAMAIDHACTDQDKKALNNAIVALAKLVDF</sequence>
<dbReference type="InterPro" id="IPR000835">
    <property type="entry name" value="HTH_MarR-typ"/>
</dbReference>
<dbReference type="PROSITE" id="PS50995">
    <property type="entry name" value="HTH_MARR_2"/>
    <property type="match status" value="1"/>
</dbReference>
<dbReference type="PANTHER" id="PTHR39515:SF2">
    <property type="entry name" value="HTH-TYPE TRANSCRIPTIONAL REGULATOR RV0880"/>
    <property type="match status" value="1"/>
</dbReference>
<dbReference type="EMBL" id="JACRYL010000001">
    <property type="protein sequence ID" value="MBC6108961.1"/>
    <property type="molecule type" value="Genomic_DNA"/>
</dbReference>
<dbReference type="SUPFAM" id="SSF46785">
    <property type="entry name" value="Winged helix' DNA-binding domain"/>
    <property type="match status" value="1"/>
</dbReference>
<accession>A0ABR7KLL7</accession>
<evidence type="ECO:0000259" key="1">
    <source>
        <dbReference type="PROSITE" id="PS50995"/>
    </source>
</evidence>
<protein>
    <recommendedName>
        <fullName evidence="1">HTH marR-type domain-containing protein</fullName>
    </recommendedName>
</protein>
<organism evidence="2 3">
    <name type="scientific">Pedobacter fastidiosus</name>
    <dbReference type="NCBI Taxonomy" id="2765361"/>
    <lineage>
        <taxon>Bacteria</taxon>
        <taxon>Pseudomonadati</taxon>
        <taxon>Bacteroidota</taxon>
        <taxon>Sphingobacteriia</taxon>
        <taxon>Sphingobacteriales</taxon>
        <taxon>Sphingobacteriaceae</taxon>
        <taxon>Pedobacter</taxon>
    </lineage>
</organism>
<dbReference type="RefSeq" id="WP_187069449.1">
    <property type="nucleotide sequence ID" value="NZ_JACRYL010000001.1"/>
</dbReference>
<evidence type="ECO:0000313" key="2">
    <source>
        <dbReference type="EMBL" id="MBC6108961.1"/>
    </source>
</evidence>
<keyword evidence="3" id="KW-1185">Reference proteome</keyword>
<dbReference type="Proteomes" id="UP000652755">
    <property type="component" value="Unassembled WGS sequence"/>
</dbReference>
<dbReference type="Gene3D" id="1.10.287.100">
    <property type="match status" value="1"/>
</dbReference>
<proteinExistence type="predicted"/>
<evidence type="ECO:0000313" key="3">
    <source>
        <dbReference type="Proteomes" id="UP000652755"/>
    </source>
</evidence>
<name>A0ABR7KLL7_9SPHI</name>
<dbReference type="InterPro" id="IPR036390">
    <property type="entry name" value="WH_DNA-bd_sf"/>
</dbReference>
<dbReference type="InterPro" id="IPR036388">
    <property type="entry name" value="WH-like_DNA-bd_sf"/>
</dbReference>
<reference evidence="2 3" key="1">
    <citation type="submission" date="2020-08" db="EMBL/GenBank/DDBJ databases">
        <authorList>
            <person name="Sun Q."/>
            <person name="Inoue M."/>
        </authorList>
    </citation>
    <scope>NUCLEOTIDE SEQUENCE [LARGE SCALE GENOMIC DNA]</scope>
    <source>
        <strain evidence="2 3">CCM 8938</strain>
    </source>
</reference>
<dbReference type="PANTHER" id="PTHR39515">
    <property type="entry name" value="CONSERVED PROTEIN"/>
    <property type="match status" value="1"/>
</dbReference>
<gene>
    <name evidence="2" type="ORF">H7U22_00855</name>
</gene>
<dbReference type="SMART" id="SM00347">
    <property type="entry name" value="HTH_MARR"/>
    <property type="match status" value="1"/>
</dbReference>
<dbReference type="InterPro" id="IPR052526">
    <property type="entry name" value="HTH-type_Bedaq_tolerance"/>
</dbReference>